<dbReference type="Proteomes" id="UP001375240">
    <property type="component" value="Unassembled WGS sequence"/>
</dbReference>
<organism evidence="3 4">
    <name type="scientific">Orbilia brochopaga</name>
    <dbReference type="NCBI Taxonomy" id="3140254"/>
    <lineage>
        <taxon>Eukaryota</taxon>
        <taxon>Fungi</taxon>
        <taxon>Dikarya</taxon>
        <taxon>Ascomycota</taxon>
        <taxon>Pezizomycotina</taxon>
        <taxon>Orbiliomycetes</taxon>
        <taxon>Orbiliales</taxon>
        <taxon>Orbiliaceae</taxon>
        <taxon>Orbilia</taxon>
    </lineage>
</organism>
<reference evidence="3 4" key="1">
    <citation type="submission" date="2019-10" db="EMBL/GenBank/DDBJ databases">
        <authorList>
            <person name="Palmer J.M."/>
        </authorList>
    </citation>
    <scope>NUCLEOTIDE SEQUENCE [LARGE SCALE GENOMIC DNA]</scope>
    <source>
        <strain evidence="3 4">TWF696</strain>
    </source>
</reference>
<name>A0AAV9V0Y1_9PEZI</name>
<evidence type="ECO:0000256" key="1">
    <source>
        <dbReference type="SAM" id="MobiDB-lite"/>
    </source>
</evidence>
<feature type="transmembrane region" description="Helical" evidence="2">
    <location>
        <begin position="20"/>
        <end position="47"/>
    </location>
</feature>
<keyword evidence="2" id="KW-0472">Membrane</keyword>
<proteinExistence type="predicted"/>
<evidence type="ECO:0000256" key="2">
    <source>
        <dbReference type="SAM" id="Phobius"/>
    </source>
</evidence>
<keyword evidence="2" id="KW-1133">Transmembrane helix</keyword>
<sequence length="140" mass="15828">MDSIAIWSASQNSSPLSSIAHYGLILVYIAFAVLLLLALLTAFFILIPTGTLDALGRYTGNVNPPDERQTTSKTYRQLADEATAYRKKQLETAAKRDFEIEWARKIRARGTKRQRNSQLDSQKKAIRQRQTLEASQNDLK</sequence>
<keyword evidence="4" id="KW-1185">Reference proteome</keyword>
<feature type="region of interest" description="Disordered" evidence="1">
    <location>
        <begin position="109"/>
        <end position="140"/>
    </location>
</feature>
<dbReference type="AlphaFoldDB" id="A0AAV9V0Y1"/>
<accession>A0AAV9V0Y1</accession>
<dbReference type="EMBL" id="JAVHNQ010000003">
    <property type="protein sequence ID" value="KAK6352735.1"/>
    <property type="molecule type" value="Genomic_DNA"/>
</dbReference>
<gene>
    <name evidence="3" type="ORF">TWF696_004738</name>
</gene>
<protein>
    <submittedName>
        <fullName evidence="3">Uncharacterized protein</fullName>
    </submittedName>
</protein>
<keyword evidence="2" id="KW-0812">Transmembrane</keyword>
<evidence type="ECO:0000313" key="4">
    <source>
        <dbReference type="Proteomes" id="UP001375240"/>
    </source>
</evidence>
<evidence type="ECO:0000313" key="3">
    <source>
        <dbReference type="EMBL" id="KAK6352735.1"/>
    </source>
</evidence>
<comment type="caution">
    <text evidence="3">The sequence shown here is derived from an EMBL/GenBank/DDBJ whole genome shotgun (WGS) entry which is preliminary data.</text>
</comment>
<feature type="compositionally biased region" description="Polar residues" evidence="1">
    <location>
        <begin position="128"/>
        <end position="140"/>
    </location>
</feature>